<dbReference type="SUPFAM" id="SSF53187">
    <property type="entry name" value="Zn-dependent exopeptidases"/>
    <property type="match status" value="1"/>
</dbReference>
<dbReference type="AlphaFoldDB" id="A0A1I3Q9K1"/>
<evidence type="ECO:0000256" key="4">
    <source>
        <dbReference type="ARBA" id="ARBA00022670"/>
    </source>
</evidence>
<dbReference type="OrthoDB" id="5288740at2"/>
<dbReference type="GO" id="GO:0006508">
    <property type="term" value="P:proteolysis"/>
    <property type="evidence" value="ECO:0007669"/>
    <property type="project" value="UniProtKB-KW"/>
</dbReference>
<evidence type="ECO:0000313" key="11">
    <source>
        <dbReference type="EMBL" id="SFJ30793.1"/>
    </source>
</evidence>
<protein>
    <recommendedName>
        <fullName evidence="10">M18 family aminopeptidase</fullName>
        <ecNumber evidence="10">3.4.11.-</ecNumber>
    </recommendedName>
</protein>
<accession>A0A1I3Q9K1</accession>
<evidence type="ECO:0000256" key="10">
    <source>
        <dbReference type="RuleBase" id="RU004387"/>
    </source>
</evidence>
<dbReference type="NCBIfam" id="NF002600">
    <property type="entry name" value="PRK02256.1"/>
    <property type="match status" value="1"/>
</dbReference>
<dbReference type="SUPFAM" id="SSF101821">
    <property type="entry name" value="Aminopeptidase/glucanase lid domain"/>
    <property type="match status" value="1"/>
</dbReference>
<evidence type="ECO:0000256" key="3">
    <source>
        <dbReference type="ARBA" id="ARBA00022438"/>
    </source>
</evidence>
<keyword evidence="8 9" id="KW-0482">Metalloprotease</keyword>
<dbReference type="Proteomes" id="UP000198635">
    <property type="component" value="Unassembled WGS sequence"/>
</dbReference>
<dbReference type="Gene3D" id="3.40.630.10">
    <property type="entry name" value="Zn peptidases"/>
    <property type="match status" value="1"/>
</dbReference>
<dbReference type="InterPro" id="IPR023358">
    <property type="entry name" value="Peptidase_M18_dom2"/>
</dbReference>
<keyword evidence="6 9" id="KW-0378">Hydrolase</keyword>
<dbReference type="GO" id="GO:0008237">
    <property type="term" value="F:metallopeptidase activity"/>
    <property type="evidence" value="ECO:0007669"/>
    <property type="project" value="UniProtKB-KW"/>
</dbReference>
<proteinExistence type="inferred from homology"/>
<dbReference type="GO" id="GO:0005737">
    <property type="term" value="C:cytoplasm"/>
    <property type="evidence" value="ECO:0007669"/>
    <property type="project" value="UniProtKB-ARBA"/>
</dbReference>
<evidence type="ECO:0000256" key="1">
    <source>
        <dbReference type="ARBA" id="ARBA00001947"/>
    </source>
</evidence>
<evidence type="ECO:0000256" key="7">
    <source>
        <dbReference type="ARBA" id="ARBA00022833"/>
    </source>
</evidence>
<keyword evidence="5 9" id="KW-0479">Metal-binding</keyword>
<keyword evidence="7 9" id="KW-0862">Zinc</keyword>
<dbReference type="PRINTS" id="PR00932">
    <property type="entry name" value="AMINO1PTASE"/>
</dbReference>
<dbReference type="EMBL" id="FORX01000002">
    <property type="protein sequence ID" value="SFJ30793.1"/>
    <property type="molecule type" value="Genomic_DNA"/>
</dbReference>
<evidence type="ECO:0000256" key="6">
    <source>
        <dbReference type="ARBA" id="ARBA00022801"/>
    </source>
</evidence>
<evidence type="ECO:0000313" key="12">
    <source>
        <dbReference type="Proteomes" id="UP000198635"/>
    </source>
</evidence>
<dbReference type="PANTHER" id="PTHR28570:SF2">
    <property type="entry name" value="M18 FAMILY AMINOPEPTIDASE 1-RELATED"/>
    <property type="match status" value="1"/>
</dbReference>
<comment type="cofactor">
    <cofactor evidence="1 10">
        <name>Zn(2+)</name>
        <dbReference type="ChEBI" id="CHEBI:29105"/>
    </cofactor>
</comment>
<dbReference type="PANTHER" id="PTHR28570">
    <property type="entry name" value="ASPARTYL AMINOPEPTIDASE"/>
    <property type="match status" value="1"/>
</dbReference>
<keyword evidence="12" id="KW-1185">Reference proteome</keyword>
<organism evidence="11 12">
    <name type="scientific">Desulfomicrobium apsheronum</name>
    <dbReference type="NCBI Taxonomy" id="52560"/>
    <lineage>
        <taxon>Bacteria</taxon>
        <taxon>Pseudomonadati</taxon>
        <taxon>Thermodesulfobacteriota</taxon>
        <taxon>Desulfovibrionia</taxon>
        <taxon>Desulfovibrionales</taxon>
        <taxon>Desulfomicrobiaceae</taxon>
        <taxon>Desulfomicrobium</taxon>
    </lineage>
</organism>
<evidence type="ECO:0000256" key="5">
    <source>
        <dbReference type="ARBA" id="ARBA00022723"/>
    </source>
</evidence>
<dbReference type="GO" id="GO:0008270">
    <property type="term" value="F:zinc ion binding"/>
    <property type="evidence" value="ECO:0007669"/>
    <property type="project" value="InterPro"/>
</dbReference>
<dbReference type="Gene3D" id="2.30.250.10">
    <property type="entry name" value="Aminopeptidase i, Domain 2"/>
    <property type="match status" value="1"/>
</dbReference>
<dbReference type="RefSeq" id="WP_092372728.1">
    <property type="nucleotide sequence ID" value="NZ_FORX01000002.1"/>
</dbReference>
<dbReference type="GO" id="GO:0004177">
    <property type="term" value="F:aminopeptidase activity"/>
    <property type="evidence" value="ECO:0007669"/>
    <property type="project" value="UniProtKB-KW"/>
</dbReference>
<dbReference type="STRING" id="52560.SAMN04488082_102267"/>
<reference evidence="12" key="1">
    <citation type="submission" date="2016-10" db="EMBL/GenBank/DDBJ databases">
        <authorList>
            <person name="Varghese N."/>
            <person name="Submissions S."/>
        </authorList>
    </citation>
    <scope>NUCLEOTIDE SEQUENCE [LARGE SCALE GENOMIC DNA]</scope>
    <source>
        <strain evidence="12">DSM 5918</strain>
    </source>
</reference>
<keyword evidence="3 9" id="KW-0031">Aminopeptidase</keyword>
<comment type="similarity">
    <text evidence="2 9">Belongs to the peptidase M18 family.</text>
</comment>
<dbReference type="Pfam" id="PF02127">
    <property type="entry name" value="Peptidase_M18"/>
    <property type="match status" value="1"/>
</dbReference>
<evidence type="ECO:0000256" key="9">
    <source>
        <dbReference type="RuleBase" id="RU004386"/>
    </source>
</evidence>
<keyword evidence="4 9" id="KW-0645">Protease</keyword>
<evidence type="ECO:0000256" key="8">
    <source>
        <dbReference type="ARBA" id="ARBA00023049"/>
    </source>
</evidence>
<dbReference type="EC" id="3.4.11.-" evidence="10"/>
<name>A0A1I3Q9K1_9BACT</name>
<sequence length="453" mass="50481">MDEVLKHKAASCWERYTASDDRAAMDLLASEFLDFLTRCKTERETIAWVAEQAAARGFSDDLRQDLVILPFRSKAAILARRGTKPLAEGLRLITAHADTPHLDLKQHPLHEECQVALMKTHYYGGLKKYQWLARPLALHGTIVDMDGRVIPVCIGEDEADPVFTVLDLLPHLARKQREETVEKAFVAEKLNIAIGHEPAETDEEAKVRQRVLELLYGRYAIREEDLYSAELQIVPSGKARFVGLDRALLGGYGQDDRLCVFAAFKAFMDAPSGDHTQILLLWDKEEIGSDGATGAKSRFMEYALEDILDAWEPGTRLRHVLGRTKAVSADVHCPMDPDYQDVHDKYNASLLGYGPVFSKFTGHGGKYGASEADCEYVAWFRKLLSAENIPWQMAEMGKVDEGGGGTVAKELAVYGMEIIDFGPGVLSMHSPFEISSKADLLATVHAYNAFYRS</sequence>
<gene>
    <name evidence="11" type="ORF">SAMN04488082_102267</name>
</gene>
<dbReference type="InterPro" id="IPR001948">
    <property type="entry name" value="Peptidase_M18"/>
</dbReference>
<evidence type="ECO:0000256" key="2">
    <source>
        <dbReference type="ARBA" id="ARBA00008290"/>
    </source>
</evidence>